<dbReference type="AlphaFoldDB" id="J3TX53"/>
<dbReference type="HOGENOM" id="CLU_3257682_0_0_6"/>
<protein>
    <submittedName>
        <fullName evidence="1">Uncharacterized protein</fullName>
    </submittedName>
</protein>
<dbReference type="Proteomes" id="UP000003936">
    <property type="component" value="Chromosome"/>
</dbReference>
<accession>J3TX53</accession>
<dbReference type="KEGG" id="sect:A359_02940"/>
<name>J3TX53_9ENTR</name>
<evidence type="ECO:0000313" key="2">
    <source>
        <dbReference type="Proteomes" id="UP000003936"/>
    </source>
</evidence>
<sequence>MSTQRNTKISEQHHPLSHRIGSLKLMQANYPNKLQRSLTFKV</sequence>
<gene>
    <name evidence="1" type="ORF">A359_02940</name>
</gene>
<keyword evidence="2" id="KW-1185">Reference proteome</keyword>
<evidence type="ECO:0000313" key="1">
    <source>
        <dbReference type="EMBL" id="AFP84690.1"/>
    </source>
</evidence>
<proteinExistence type="predicted"/>
<organism evidence="1 2">
    <name type="scientific">secondary endosymbiont of Ctenarytaina eucalypti</name>
    <dbReference type="NCBI Taxonomy" id="1199245"/>
    <lineage>
        <taxon>Bacteria</taxon>
        <taxon>Pseudomonadati</taxon>
        <taxon>Pseudomonadota</taxon>
        <taxon>Gammaproteobacteria</taxon>
        <taxon>Enterobacterales</taxon>
        <taxon>Enterobacteriaceae</taxon>
        <taxon>aphid secondary symbionts</taxon>
    </lineage>
</organism>
<reference evidence="1 2" key="1">
    <citation type="journal article" date="2012" name="Mol. Biol. Evol.">
        <title>Genome reduction and co-evolution between the primary and secondary bacterial symbionts of psyllids.</title>
        <authorList>
            <person name="Sloan D.B."/>
            <person name="Moran N.A."/>
        </authorList>
    </citation>
    <scope>NUCLEOTIDE SEQUENCE [LARGE SCALE GENOMIC DNA]</scope>
    <source>
        <strain evidence="1">Ceuc_S</strain>
    </source>
</reference>
<dbReference type="EMBL" id="CP003546">
    <property type="protein sequence ID" value="AFP84690.1"/>
    <property type="molecule type" value="Genomic_DNA"/>
</dbReference>